<dbReference type="Pfam" id="PF02674">
    <property type="entry name" value="Colicin_V"/>
    <property type="match status" value="1"/>
</dbReference>
<evidence type="ECO:0000256" key="5">
    <source>
        <dbReference type="SAM" id="MobiDB-lite"/>
    </source>
</evidence>
<accession>A0A918YXL7</accession>
<feature type="transmembrane region" description="Helical" evidence="6">
    <location>
        <begin position="64"/>
        <end position="85"/>
    </location>
</feature>
<dbReference type="RefSeq" id="WP_146474315.1">
    <property type="nucleotide sequence ID" value="NZ_BNCF01000003.1"/>
</dbReference>
<proteinExistence type="predicted"/>
<evidence type="ECO:0008006" key="9">
    <source>
        <dbReference type="Google" id="ProtNLM"/>
    </source>
</evidence>
<evidence type="ECO:0000256" key="2">
    <source>
        <dbReference type="ARBA" id="ARBA00022692"/>
    </source>
</evidence>
<comment type="caution">
    <text evidence="7">The sequence shown here is derived from an EMBL/GenBank/DDBJ whole genome shotgun (WGS) entry which is preliminary data.</text>
</comment>
<evidence type="ECO:0000313" key="8">
    <source>
        <dbReference type="Proteomes" id="UP000636453"/>
    </source>
</evidence>
<dbReference type="AlphaFoldDB" id="A0A918YXL7"/>
<keyword evidence="2 6" id="KW-0812">Transmembrane</keyword>
<name>A0A918YXL7_9GAMM</name>
<comment type="subcellular location">
    <subcellularLocation>
        <location evidence="1">Membrane</location>
        <topology evidence="1">Multi-pass membrane protein</topology>
    </subcellularLocation>
</comment>
<dbReference type="OrthoDB" id="9810601at2"/>
<dbReference type="PANTHER" id="PTHR36926">
    <property type="entry name" value="COLICIN V PRODUCTION PROTEIN"/>
    <property type="match status" value="1"/>
</dbReference>
<reference evidence="7" key="2">
    <citation type="submission" date="2020-09" db="EMBL/GenBank/DDBJ databases">
        <authorList>
            <person name="Sun Q."/>
            <person name="Kim S."/>
        </authorList>
    </citation>
    <scope>NUCLEOTIDE SEQUENCE</scope>
    <source>
        <strain evidence="7">KCTC 32020</strain>
    </source>
</reference>
<evidence type="ECO:0000256" key="1">
    <source>
        <dbReference type="ARBA" id="ARBA00004141"/>
    </source>
</evidence>
<dbReference type="InterPro" id="IPR052719">
    <property type="entry name" value="CvpA-like"/>
</dbReference>
<evidence type="ECO:0000256" key="4">
    <source>
        <dbReference type="ARBA" id="ARBA00023136"/>
    </source>
</evidence>
<feature type="transmembrane region" description="Helical" evidence="6">
    <location>
        <begin position="32"/>
        <end position="52"/>
    </location>
</feature>
<keyword evidence="4 6" id="KW-0472">Membrane</keyword>
<sequence length="189" mass="19400">MSALDWTLVAIVALSALFGAMRGFVGVVASIVGWLLAGWAALRFGATVAVLLSGGHDPSLGQLFAGYASSFLGVLLVVAAVAWVTRKLLQAVGLSALDRAMGLGLGVARGWLVGAVVVLLLGLTAIPREPDWQSSAVVPIFKPVARWLTAWLPDWVAERVDLGDGAAARPAGAAPLPDLPAPATDRSTG</sequence>
<organism evidence="7 8">
    <name type="scientific">Vulcaniibacterium thermophilum</name>
    <dbReference type="NCBI Taxonomy" id="1169913"/>
    <lineage>
        <taxon>Bacteria</taxon>
        <taxon>Pseudomonadati</taxon>
        <taxon>Pseudomonadota</taxon>
        <taxon>Gammaproteobacteria</taxon>
        <taxon>Lysobacterales</taxon>
        <taxon>Lysobacteraceae</taxon>
        <taxon>Vulcaniibacterium</taxon>
    </lineage>
</organism>
<keyword evidence="3 6" id="KW-1133">Transmembrane helix</keyword>
<evidence type="ECO:0000313" key="7">
    <source>
        <dbReference type="EMBL" id="GHE28239.1"/>
    </source>
</evidence>
<dbReference type="EMBL" id="BNCF01000003">
    <property type="protein sequence ID" value="GHE28239.1"/>
    <property type="molecule type" value="Genomic_DNA"/>
</dbReference>
<feature type="transmembrane region" description="Helical" evidence="6">
    <location>
        <begin position="105"/>
        <end position="126"/>
    </location>
</feature>
<keyword evidence="8" id="KW-1185">Reference proteome</keyword>
<protein>
    <recommendedName>
        <fullName evidence="9">Membrane protein required for colicin V production</fullName>
    </recommendedName>
</protein>
<gene>
    <name evidence="7" type="ORF">GCM10007167_07120</name>
</gene>
<reference evidence="7" key="1">
    <citation type="journal article" date="2014" name="Int. J. Syst. Evol. Microbiol.">
        <title>Complete genome sequence of Corynebacterium casei LMG S-19264T (=DSM 44701T), isolated from a smear-ripened cheese.</title>
        <authorList>
            <consortium name="US DOE Joint Genome Institute (JGI-PGF)"/>
            <person name="Walter F."/>
            <person name="Albersmeier A."/>
            <person name="Kalinowski J."/>
            <person name="Ruckert C."/>
        </authorList>
    </citation>
    <scope>NUCLEOTIDE SEQUENCE</scope>
    <source>
        <strain evidence="7">KCTC 32020</strain>
    </source>
</reference>
<feature type="region of interest" description="Disordered" evidence="5">
    <location>
        <begin position="170"/>
        <end position="189"/>
    </location>
</feature>
<dbReference type="GO" id="GO:0016020">
    <property type="term" value="C:membrane"/>
    <property type="evidence" value="ECO:0007669"/>
    <property type="project" value="UniProtKB-SubCell"/>
</dbReference>
<dbReference type="PANTHER" id="PTHR36926:SF1">
    <property type="entry name" value="COLICIN V PRODUCTION PROTEIN"/>
    <property type="match status" value="1"/>
</dbReference>
<dbReference type="GO" id="GO:0009403">
    <property type="term" value="P:toxin biosynthetic process"/>
    <property type="evidence" value="ECO:0007669"/>
    <property type="project" value="InterPro"/>
</dbReference>
<evidence type="ECO:0000256" key="3">
    <source>
        <dbReference type="ARBA" id="ARBA00022989"/>
    </source>
</evidence>
<dbReference type="InterPro" id="IPR003825">
    <property type="entry name" value="Colicin-V_CvpA"/>
</dbReference>
<dbReference type="Proteomes" id="UP000636453">
    <property type="component" value="Unassembled WGS sequence"/>
</dbReference>
<evidence type="ECO:0000256" key="6">
    <source>
        <dbReference type="SAM" id="Phobius"/>
    </source>
</evidence>